<dbReference type="PANTHER" id="PTHR43000">
    <property type="entry name" value="DTDP-D-GLUCOSE 4,6-DEHYDRATASE-RELATED"/>
    <property type="match status" value="1"/>
</dbReference>
<accession>A0ABM5QC97</accession>
<dbReference type="Gene3D" id="3.90.25.10">
    <property type="entry name" value="UDP-galactose 4-epimerase, domain 1"/>
    <property type="match status" value="1"/>
</dbReference>
<dbReference type="InterPro" id="IPR001509">
    <property type="entry name" value="Epimerase_deHydtase"/>
</dbReference>
<proteinExistence type="inferred from homology"/>
<dbReference type="SUPFAM" id="SSF51735">
    <property type="entry name" value="NAD(P)-binding Rossmann-fold domains"/>
    <property type="match status" value="1"/>
</dbReference>
<dbReference type="CDD" id="cd05256">
    <property type="entry name" value="UDP_AE_SDR_e"/>
    <property type="match status" value="1"/>
</dbReference>
<sequence>MKIENKKVLVTGGAGFIGSNLVDRLLAQNNIVICLDNFATGKRENLANALQHPAFTLIEGDIRNYEDCQKAVEGCQYVLHQAALGSVPRSIADPMTSTDVNIGGFVKMLHAAKEANVKRFVYAASSSTYGDSKKLPKIENEIGRPLSPYAITKYVDELYADVFAKTYGMQCIGLRYFNVFGKRQTPDGAYAAVIPLWVKSLIKHESPYINGDGSYSRDFTYIENVIHANEQAMLQSTETIYKNRETYYNEDVAKRERLDIDATHFSEVFNVAFGGNTNLNQLFNTLRNNLAKHDPNIAKVDVIYRDKRPGDIPHSQASIFKAQTILNYQPKYSAEEGFARACEWYFENIKA</sequence>
<evidence type="ECO:0000313" key="4">
    <source>
        <dbReference type="Proteomes" id="UP000023772"/>
    </source>
</evidence>
<evidence type="ECO:0000256" key="1">
    <source>
        <dbReference type="ARBA" id="ARBA00007637"/>
    </source>
</evidence>
<reference evidence="3 4" key="1">
    <citation type="submission" date="2014-03" db="EMBL/GenBank/DDBJ databases">
        <title>Complete genome sequence of a deeply braunched marine Bacteroidia bacterium Draconibacterium orientale type strain FH5T.</title>
        <authorList>
            <person name="Li X."/>
            <person name="Wang X."/>
            <person name="Xie Z."/>
            <person name="Du Z."/>
            <person name="Chen G."/>
        </authorList>
    </citation>
    <scope>NUCLEOTIDE SEQUENCE [LARGE SCALE GENOMIC DNA]</scope>
    <source>
        <strain evidence="3 4">FH5</strain>
    </source>
</reference>
<feature type="domain" description="NAD-dependent epimerase/dehydratase" evidence="2">
    <location>
        <begin position="8"/>
        <end position="235"/>
    </location>
</feature>
<evidence type="ECO:0000259" key="2">
    <source>
        <dbReference type="Pfam" id="PF01370"/>
    </source>
</evidence>
<gene>
    <name evidence="3" type="ORF">FH5T_21455</name>
</gene>
<dbReference type="Gene3D" id="3.40.50.720">
    <property type="entry name" value="NAD(P)-binding Rossmann-like Domain"/>
    <property type="match status" value="1"/>
</dbReference>
<evidence type="ECO:0000313" key="3">
    <source>
        <dbReference type="EMBL" id="AHW61316.1"/>
    </source>
</evidence>
<comment type="similarity">
    <text evidence="1">Belongs to the NAD(P)-dependent epimerase/dehydratase family.</text>
</comment>
<dbReference type="Proteomes" id="UP000023772">
    <property type="component" value="Chromosome"/>
</dbReference>
<name>A0ABM5QC97_9BACT</name>
<dbReference type="EMBL" id="CP007451">
    <property type="protein sequence ID" value="AHW61316.1"/>
    <property type="molecule type" value="Genomic_DNA"/>
</dbReference>
<dbReference type="Pfam" id="PF01370">
    <property type="entry name" value="Epimerase"/>
    <property type="match status" value="1"/>
</dbReference>
<dbReference type="InterPro" id="IPR036291">
    <property type="entry name" value="NAD(P)-bd_dom_sf"/>
</dbReference>
<organism evidence="3 4">
    <name type="scientific">Draconibacterium orientale</name>
    <dbReference type="NCBI Taxonomy" id="1168034"/>
    <lineage>
        <taxon>Bacteria</taxon>
        <taxon>Pseudomonadati</taxon>
        <taxon>Bacteroidota</taxon>
        <taxon>Bacteroidia</taxon>
        <taxon>Marinilabiliales</taxon>
        <taxon>Prolixibacteraceae</taxon>
        <taxon>Draconibacterium</taxon>
    </lineage>
</organism>
<keyword evidence="4" id="KW-1185">Reference proteome</keyword>
<protein>
    <submittedName>
        <fullName evidence="3">Vi polysaccharide biosynthesis protein VipB/TviC</fullName>
    </submittedName>
</protein>